<dbReference type="FunFam" id="2.10.70.10:FF:000002">
    <property type="entry name" value="CUB and Sushi multiple domains 3"/>
    <property type="match status" value="1"/>
</dbReference>
<evidence type="ECO:0000259" key="7">
    <source>
        <dbReference type="PROSITE" id="PS01180"/>
    </source>
</evidence>
<feature type="disulfide bond" evidence="5">
    <location>
        <begin position="136"/>
        <end position="163"/>
    </location>
</feature>
<dbReference type="InterPro" id="IPR000859">
    <property type="entry name" value="CUB_dom"/>
</dbReference>
<dbReference type="Proteomes" id="UP000694424">
    <property type="component" value="Unplaced"/>
</dbReference>
<dbReference type="Gene3D" id="2.10.70.10">
    <property type="entry name" value="Complement Module, domain 1"/>
    <property type="match status" value="1"/>
</dbReference>
<comment type="caution">
    <text evidence="5">Lacks conserved residue(s) required for the propagation of feature annotation.</text>
</comment>
<evidence type="ECO:0000259" key="8">
    <source>
        <dbReference type="PROSITE" id="PS50923"/>
    </source>
</evidence>
<keyword evidence="6" id="KW-1133">Transmembrane helix</keyword>
<dbReference type="Ensembl" id="ENSAOWT00000004553.1">
    <property type="protein sequence ID" value="ENSAOWP00000003987.1"/>
    <property type="gene ID" value="ENSAOWG00000002792.1"/>
</dbReference>
<dbReference type="PANTHER" id="PTHR45656">
    <property type="entry name" value="PROTEIN CBR-CLEC-78"/>
    <property type="match status" value="1"/>
</dbReference>
<dbReference type="PROSITE" id="PS01180">
    <property type="entry name" value="CUB"/>
    <property type="match status" value="2"/>
</dbReference>
<dbReference type="InterPro" id="IPR051277">
    <property type="entry name" value="SEZ6_CSMD_C4BPB_Regulators"/>
</dbReference>
<name>A0A8B9PAL7_APTOW</name>
<evidence type="ECO:0000256" key="3">
    <source>
        <dbReference type="ARBA" id="ARBA00022737"/>
    </source>
</evidence>
<proteinExistence type="predicted"/>
<dbReference type="InterPro" id="IPR035976">
    <property type="entry name" value="Sushi/SCR/CCP_sf"/>
</dbReference>
<keyword evidence="6" id="KW-0812">Transmembrane</keyword>
<evidence type="ECO:0000256" key="5">
    <source>
        <dbReference type="PROSITE-ProRule" id="PRU00302"/>
    </source>
</evidence>
<organism evidence="9 10">
    <name type="scientific">Apteryx owenii</name>
    <name type="common">Little spotted kiwi</name>
    <dbReference type="NCBI Taxonomy" id="8824"/>
    <lineage>
        <taxon>Eukaryota</taxon>
        <taxon>Metazoa</taxon>
        <taxon>Chordata</taxon>
        <taxon>Craniata</taxon>
        <taxon>Vertebrata</taxon>
        <taxon>Euteleostomi</taxon>
        <taxon>Archelosauria</taxon>
        <taxon>Archosauria</taxon>
        <taxon>Dinosauria</taxon>
        <taxon>Saurischia</taxon>
        <taxon>Theropoda</taxon>
        <taxon>Coelurosauria</taxon>
        <taxon>Aves</taxon>
        <taxon>Palaeognathae</taxon>
        <taxon>Apterygiformes</taxon>
        <taxon>Apterygidae</taxon>
        <taxon>Apteryx</taxon>
    </lineage>
</organism>
<dbReference type="SMART" id="SM00042">
    <property type="entry name" value="CUB"/>
    <property type="match status" value="1"/>
</dbReference>
<evidence type="ECO:0000313" key="9">
    <source>
        <dbReference type="Ensembl" id="ENSAOWP00000003987.1"/>
    </source>
</evidence>
<sequence>MGKGIIPCLSNFTAPMGTVLSPDYPEGYGNNLNCIWTIISDPGSRIHLSFNDFDLESQFDFLAVKDEISRVCLFFFLFFLFFSFLFFSFLFFSFLFFSFYPGVTVNTYSCLDPGIPVHGRRYGHDFSIGSTVSFSCDPGYRLSHEEPLLCEKNHWWSHPLPTCDALCGGDVRGPSGTILSPGYPELYPNSLNCTWTVDLLCSRSTPNLSWCLGLFLPRCRTLHLPLLNFMRFLSPSGVSATPPSFVSPANLLRVHSVPSSRSLMKKLNKTGPRTDPWGTPLATGLQLDSAPLITTL</sequence>
<keyword evidence="1 5" id="KW-0768">Sushi</keyword>
<evidence type="ECO:0008006" key="11">
    <source>
        <dbReference type="Google" id="ProtNLM"/>
    </source>
</evidence>
<dbReference type="Gene3D" id="2.60.120.290">
    <property type="entry name" value="Spermadhesin, CUB domain"/>
    <property type="match status" value="2"/>
</dbReference>
<dbReference type="InterPro" id="IPR000436">
    <property type="entry name" value="Sushi_SCR_CCP_dom"/>
</dbReference>
<reference evidence="9" key="2">
    <citation type="submission" date="2025-09" db="UniProtKB">
        <authorList>
            <consortium name="Ensembl"/>
        </authorList>
    </citation>
    <scope>IDENTIFICATION</scope>
</reference>
<evidence type="ECO:0000256" key="6">
    <source>
        <dbReference type="SAM" id="Phobius"/>
    </source>
</evidence>
<dbReference type="CDD" id="cd00041">
    <property type="entry name" value="CUB"/>
    <property type="match status" value="2"/>
</dbReference>
<dbReference type="SUPFAM" id="SSF57535">
    <property type="entry name" value="Complement control module/SCR domain"/>
    <property type="match status" value="1"/>
</dbReference>
<protein>
    <recommendedName>
        <fullName evidence="11">CUB and sushi domain-containing protein 3</fullName>
    </recommendedName>
</protein>
<reference evidence="9" key="1">
    <citation type="submission" date="2025-08" db="UniProtKB">
        <authorList>
            <consortium name="Ensembl"/>
        </authorList>
    </citation>
    <scope>IDENTIFICATION</scope>
</reference>
<dbReference type="PROSITE" id="PS50923">
    <property type="entry name" value="SUSHI"/>
    <property type="match status" value="1"/>
</dbReference>
<evidence type="ECO:0000313" key="10">
    <source>
        <dbReference type="Proteomes" id="UP000694424"/>
    </source>
</evidence>
<evidence type="ECO:0000256" key="1">
    <source>
        <dbReference type="ARBA" id="ARBA00022659"/>
    </source>
</evidence>
<accession>A0A8B9PAL7</accession>
<keyword evidence="2" id="KW-0732">Signal</keyword>
<dbReference type="PANTHER" id="PTHR45656:SF4">
    <property type="entry name" value="PROTEIN CBR-CLEC-78"/>
    <property type="match status" value="1"/>
</dbReference>
<keyword evidence="3" id="KW-0677">Repeat</keyword>
<dbReference type="Pfam" id="PF00431">
    <property type="entry name" value="CUB"/>
    <property type="match status" value="2"/>
</dbReference>
<feature type="domain" description="Sushi" evidence="8">
    <location>
        <begin position="108"/>
        <end position="165"/>
    </location>
</feature>
<evidence type="ECO:0000256" key="2">
    <source>
        <dbReference type="ARBA" id="ARBA00022729"/>
    </source>
</evidence>
<dbReference type="AlphaFoldDB" id="A0A8B9PAL7"/>
<feature type="domain" description="CUB" evidence="7">
    <location>
        <begin position="8"/>
        <end position="66"/>
    </location>
</feature>
<evidence type="ECO:0000256" key="4">
    <source>
        <dbReference type="ARBA" id="ARBA00023157"/>
    </source>
</evidence>
<dbReference type="SMART" id="SM00032">
    <property type="entry name" value="CCP"/>
    <property type="match status" value="1"/>
</dbReference>
<feature type="domain" description="CUB" evidence="7">
    <location>
        <begin position="167"/>
        <end position="199"/>
    </location>
</feature>
<dbReference type="Pfam" id="PF00084">
    <property type="entry name" value="Sushi"/>
    <property type="match status" value="1"/>
</dbReference>
<keyword evidence="4 5" id="KW-1015">Disulfide bond</keyword>
<dbReference type="InterPro" id="IPR035914">
    <property type="entry name" value="Sperma_CUB_dom_sf"/>
</dbReference>
<feature type="transmembrane region" description="Helical" evidence="6">
    <location>
        <begin position="71"/>
        <end position="100"/>
    </location>
</feature>
<dbReference type="CDD" id="cd00033">
    <property type="entry name" value="CCP"/>
    <property type="match status" value="1"/>
</dbReference>
<keyword evidence="6" id="KW-0472">Membrane</keyword>
<dbReference type="SUPFAM" id="SSF49854">
    <property type="entry name" value="Spermadhesin, CUB domain"/>
    <property type="match status" value="2"/>
</dbReference>
<keyword evidence="10" id="KW-1185">Reference proteome</keyword>